<dbReference type="PANTHER" id="PTHR23352:SF2">
    <property type="entry name" value="NEURAL PROLIFERATION DIFFERENTIATION AND CONTROL PROTEIN 1"/>
    <property type="match status" value="1"/>
</dbReference>
<evidence type="ECO:0000256" key="2">
    <source>
        <dbReference type="SAM" id="Phobius"/>
    </source>
</evidence>
<feature type="compositionally biased region" description="Acidic residues" evidence="1">
    <location>
        <begin position="254"/>
        <end position="264"/>
    </location>
</feature>
<evidence type="ECO:0000256" key="1">
    <source>
        <dbReference type="SAM" id="MobiDB-lite"/>
    </source>
</evidence>
<feature type="transmembrane region" description="Helical" evidence="2">
    <location>
        <begin position="164"/>
        <end position="188"/>
    </location>
</feature>
<keyword evidence="3" id="KW-0732">Signal</keyword>
<keyword evidence="2" id="KW-0812">Transmembrane</keyword>
<dbReference type="EMBL" id="JBAMIC010000018">
    <property type="protein sequence ID" value="KAK7094981.1"/>
    <property type="molecule type" value="Genomic_DNA"/>
</dbReference>
<feature type="signal peptide" evidence="3">
    <location>
        <begin position="1"/>
        <end position="19"/>
    </location>
</feature>
<evidence type="ECO:0000313" key="5">
    <source>
        <dbReference type="Proteomes" id="UP001374579"/>
    </source>
</evidence>
<sequence length="309" mass="33236">MSWKCVLVGLALVLPGTLLSVEGRFSEETSAADTRDGEFLKRLLNYFKQDELLTRQQYDNTRKREETDAFAQDSIPQDVPGPGPNPGVVTEDEAPPPPPSPSAPEKTPKKTDHHKAGGKGRQNVETNLQAKEAHPVALPISQSRHGSGAESGGEAGGLLASNSAFIMVVAGCTVLAAVGIVGAGVCWYKYNTRAKAASNVEYPAYGVTGPTKDRLPSPGDRKLAQSAQMYHYQHQKQQMIAMEKANGDMKHDASDDESEEDNVEGDYTVYECPGLAPTGEMEVKNPLFRGDDTPSTPANDDSQDQPGDH</sequence>
<evidence type="ECO:0008006" key="6">
    <source>
        <dbReference type="Google" id="ProtNLM"/>
    </source>
</evidence>
<reference evidence="4 5" key="1">
    <citation type="submission" date="2024-02" db="EMBL/GenBank/DDBJ databases">
        <title>Chromosome-scale genome assembly of the rough periwinkle Littorina saxatilis.</title>
        <authorList>
            <person name="De Jode A."/>
            <person name="Faria R."/>
            <person name="Formenti G."/>
            <person name="Sims Y."/>
            <person name="Smith T.P."/>
            <person name="Tracey A."/>
            <person name="Wood J.M.D."/>
            <person name="Zagrodzka Z.B."/>
            <person name="Johannesson K."/>
            <person name="Butlin R.K."/>
            <person name="Leder E.H."/>
        </authorList>
    </citation>
    <scope>NUCLEOTIDE SEQUENCE [LARGE SCALE GENOMIC DNA]</scope>
    <source>
        <strain evidence="4">Snail1</strain>
        <tissue evidence="4">Muscle</tissue>
    </source>
</reference>
<keyword evidence="2" id="KW-1133">Transmembrane helix</keyword>
<keyword evidence="2" id="KW-0472">Membrane</keyword>
<feature type="chain" id="PRO_5042860913" description="Neural proliferation differentiation and control protein 1" evidence="3">
    <location>
        <begin position="20"/>
        <end position="309"/>
    </location>
</feature>
<keyword evidence="5" id="KW-1185">Reference proteome</keyword>
<feature type="region of interest" description="Disordered" evidence="1">
    <location>
        <begin position="62"/>
        <end position="121"/>
    </location>
</feature>
<dbReference type="GO" id="GO:0016020">
    <property type="term" value="C:membrane"/>
    <property type="evidence" value="ECO:0007669"/>
    <property type="project" value="InterPro"/>
</dbReference>
<dbReference type="PANTHER" id="PTHR23352">
    <property type="entry name" value="NEURAL PROLIFERATION DIFFERENTIATION AND CONTROL PROTEIN-1 NPDC-1 PROTEIN"/>
    <property type="match status" value="1"/>
</dbReference>
<protein>
    <recommendedName>
        <fullName evidence="6">Neural proliferation differentiation and control protein 1</fullName>
    </recommendedName>
</protein>
<dbReference type="InterPro" id="IPR009635">
    <property type="entry name" value="NPDC1"/>
</dbReference>
<name>A0AAN9G4I4_9CAEN</name>
<accession>A0AAN9G4I4</accession>
<comment type="caution">
    <text evidence="4">The sequence shown here is derived from an EMBL/GenBank/DDBJ whole genome shotgun (WGS) entry which is preliminary data.</text>
</comment>
<dbReference type="AlphaFoldDB" id="A0AAN9G4I4"/>
<dbReference type="Pfam" id="PF06809">
    <property type="entry name" value="NPDC1"/>
    <property type="match status" value="1"/>
</dbReference>
<evidence type="ECO:0000313" key="4">
    <source>
        <dbReference type="EMBL" id="KAK7094981.1"/>
    </source>
</evidence>
<evidence type="ECO:0000256" key="3">
    <source>
        <dbReference type="SAM" id="SignalP"/>
    </source>
</evidence>
<organism evidence="4 5">
    <name type="scientific">Littorina saxatilis</name>
    <dbReference type="NCBI Taxonomy" id="31220"/>
    <lineage>
        <taxon>Eukaryota</taxon>
        <taxon>Metazoa</taxon>
        <taxon>Spiralia</taxon>
        <taxon>Lophotrochozoa</taxon>
        <taxon>Mollusca</taxon>
        <taxon>Gastropoda</taxon>
        <taxon>Caenogastropoda</taxon>
        <taxon>Littorinimorpha</taxon>
        <taxon>Littorinoidea</taxon>
        <taxon>Littorinidae</taxon>
        <taxon>Littorina</taxon>
    </lineage>
</organism>
<gene>
    <name evidence="4" type="ORF">V1264_006451</name>
</gene>
<feature type="region of interest" description="Disordered" evidence="1">
    <location>
        <begin position="247"/>
        <end position="309"/>
    </location>
</feature>
<proteinExistence type="predicted"/>
<dbReference type="Proteomes" id="UP001374579">
    <property type="component" value="Unassembled WGS sequence"/>
</dbReference>